<sequence length="92" mass="10544">MVAHRSPPSWDQMMRFSWQNYRRYAMGKNELRPLTKDGYEGSMFGELTQTPGHRVQLHFGLPLSGLAKLFWTRRTQARYGSAEDAAPEVAVA</sequence>
<accession>A0A1A6GBL8</accession>
<dbReference type="EMBL" id="LZPO01099511">
    <property type="protein sequence ID" value="OBS63631.1"/>
    <property type="molecule type" value="Genomic_DNA"/>
</dbReference>
<dbReference type="GO" id="GO:0005509">
    <property type="term" value="F:calcium ion binding"/>
    <property type="evidence" value="ECO:0007669"/>
    <property type="project" value="InterPro"/>
</dbReference>
<dbReference type="GO" id="GO:0004571">
    <property type="term" value="F:mannosyl-oligosaccharide 1,2-alpha-mannosidase activity"/>
    <property type="evidence" value="ECO:0007669"/>
    <property type="project" value="InterPro"/>
</dbReference>
<dbReference type="InterPro" id="IPR036026">
    <property type="entry name" value="Seven-hairpin_glycosidases"/>
</dbReference>
<gene>
    <name evidence="1" type="ORF">A6R68_07891</name>
</gene>
<evidence type="ECO:0000313" key="1">
    <source>
        <dbReference type="EMBL" id="OBS63631.1"/>
    </source>
</evidence>
<dbReference type="OrthoDB" id="9345717at2759"/>
<reference evidence="1 2" key="1">
    <citation type="submission" date="2016-06" db="EMBL/GenBank/DDBJ databases">
        <title>The Draft Genome Sequence and Annotation of the Desert Woodrat Neotoma lepida.</title>
        <authorList>
            <person name="Campbell M."/>
            <person name="Oakeson K.F."/>
            <person name="Yandell M."/>
            <person name="Halpert J.R."/>
            <person name="Dearing D."/>
        </authorList>
    </citation>
    <scope>NUCLEOTIDE SEQUENCE [LARGE SCALE GENOMIC DNA]</scope>
    <source>
        <strain evidence="1">417</strain>
        <tissue evidence="1">Liver</tissue>
    </source>
</reference>
<dbReference type="GO" id="GO:0005975">
    <property type="term" value="P:carbohydrate metabolic process"/>
    <property type="evidence" value="ECO:0007669"/>
    <property type="project" value="InterPro"/>
</dbReference>
<organism evidence="1 2">
    <name type="scientific">Neotoma lepida</name>
    <name type="common">Desert woodrat</name>
    <dbReference type="NCBI Taxonomy" id="56216"/>
    <lineage>
        <taxon>Eukaryota</taxon>
        <taxon>Metazoa</taxon>
        <taxon>Chordata</taxon>
        <taxon>Craniata</taxon>
        <taxon>Vertebrata</taxon>
        <taxon>Euteleostomi</taxon>
        <taxon>Mammalia</taxon>
        <taxon>Eutheria</taxon>
        <taxon>Euarchontoglires</taxon>
        <taxon>Glires</taxon>
        <taxon>Rodentia</taxon>
        <taxon>Myomorpha</taxon>
        <taxon>Muroidea</taxon>
        <taxon>Cricetidae</taxon>
        <taxon>Neotominae</taxon>
        <taxon>Neotoma</taxon>
    </lineage>
</organism>
<dbReference type="STRING" id="56216.A0A1A6GBL8"/>
<dbReference type="SUPFAM" id="SSF48225">
    <property type="entry name" value="Seven-hairpin glycosidases"/>
    <property type="match status" value="1"/>
</dbReference>
<protein>
    <submittedName>
        <fullName evidence="1">Uncharacterized protein</fullName>
    </submittedName>
</protein>
<keyword evidence="2" id="KW-1185">Reference proteome</keyword>
<evidence type="ECO:0000313" key="2">
    <source>
        <dbReference type="Proteomes" id="UP000092124"/>
    </source>
</evidence>
<proteinExistence type="predicted"/>
<name>A0A1A6GBL8_NEOLE</name>
<comment type="caution">
    <text evidence="1">The sequence shown here is derived from an EMBL/GenBank/DDBJ whole genome shotgun (WGS) entry which is preliminary data.</text>
</comment>
<dbReference type="GO" id="GO:0016020">
    <property type="term" value="C:membrane"/>
    <property type="evidence" value="ECO:0007669"/>
    <property type="project" value="InterPro"/>
</dbReference>
<dbReference type="Proteomes" id="UP000092124">
    <property type="component" value="Unassembled WGS sequence"/>
</dbReference>
<dbReference type="AlphaFoldDB" id="A0A1A6GBL8"/>
<dbReference type="Gene3D" id="1.50.10.10">
    <property type="match status" value="1"/>
</dbReference>
<dbReference type="InterPro" id="IPR012341">
    <property type="entry name" value="6hp_glycosidase-like_sf"/>
</dbReference>